<accession>A0A6H0XUP7</accession>
<proteinExistence type="predicted"/>
<dbReference type="EMBL" id="CP051140">
    <property type="protein sequence ID" value="QIW98169.1"/>
    <property type="molecule type" value="Genomic_DNA"/>
</dbReference>
<organism evidence="1 2">
    <name type="scientific">Peltaster fructicola</name>
    <dbReference type="NCBI Taxonomy" id="286661"/>
    <lineage>
        <taxon>Eukaryota</taxon>
        <taxon>Fungi</taxon>
        <taxon>Dikarya</taxon>
        <taxon>Ascomycota</taxon>
        <taxon>Pezizomycotina</taxon>
        <taxon>Dothideomycetes</taxon>
        <taxon>Dothideomycetes incertae sedis</taxon>
        <taxon>Peltaster</taxon>
    </lineage>
</organism>
<sequence length="77" mass="8635">MTYDLHRLDTLSRLGIEQLPEISIDGCEDFTKPHIGPLLAIRTRPVPGRKCPNCLSRGQTVWVIPGKRCPQCGHEVN</sequence>
<dbReference type="AlphaFoldDB" id="A0A6H0XUP7"/>
<protein>
    <submittedName>
        <fullName evidence="1">Uncharacterized protein</fullName>
    </submittedName>
</protein>
<keyword evidence="2" id="KW-1185">Reference proteome</keyword>
<dbReference type="OrthoDB" id="6133115at2759"/>
<dbReference type="Proteomes" id="UP000503462">
    <property type="component" value="Chromosome 2"/>
</dbReference>
<evidence type="ECO:0000313" key="2">
    <source>
        <dbReference type="Proteomes" id="UP000503462"/>
    </source>
</evidence>
<reference evidence="1 2" key="1">
    <citation type="journal article" date="2016" name="Sci. Rep.">
        <title>Peltaster fructicola genome reveals evolution from an invasive phytopathogen to an ectophytic parasite.</title>
        <authorList>
            <person name="Xu C."/>
            <person name="Chen H."/>
            <person name="Gleason M.L."/>
            <person name="Xu J.R."/>
            <person name="Liu H."/>
            <person name="Zhang R."/>
            <person name="Sun G."/>
        </authorList>
    </citation>
    <scope>NUCLEOTIDE SEQUENCE [LARGE SCALE GENOMIC DNA]</scope>
    <source>
        <strain evidence="1 2">LNHT1506</strain>
    </source>
</reference>
<gene>
    <name evidence="1" type="ORF">AMS68_003687</name>
</gene>
<evidence type="ECO:0000313" key="1">
    <source>
        <dbReference type="EMBL" id="QIW98169.1"/>
    </source>
</evidence>
<name>A0A6H0XUP7_9PEZI</name>